<evidence type="ECO:0000256" key="2">
    <source>
        <dbReference type="ARBA" id="ARBA00022737"/>
    </source>
</evidence>
<keyword evidence="7" id="KW-0630">Potassium</keyword>
<dbReference type="SMART" id="SM01240">
    <property type="entry name" value="IMPDH"/>
    <property type="match status" value="1"/>
</dbReference>
<evidence type="ECO:0000259" key="8">
    <source>
        <dbReference type="Pfam" id="PF00478"/>
    </source>
</evidence>
<feature type="binding site" evidence="5">
    <location>
        <begin position="294"/>
        <end position="296"/>
    </location>
    <ligand>
        <name>NADP(+)</name>
        <dbReference type="ChEBI" id="CHEBI:58349"/>
    </ligand>
</feature>
<dbReference type="Gene3D" id="3.20.20.70">
    <property type="entry name" value="Aldolase class I"/>
    <property type="match status" value="1"/>
</dbReference>
<keyword evidence="2" id="KW-0677">Repeat</keyword>
<dbReference type="GO" id="GO:0003938">
    <property type="term" value="F:IMP dehydrogenase activity"/>
    <property type="evidence" value="ECO:0007669"/>
    <property type="project" value="InterPro"/>
</dbReference>
<dbReference type="GO" id="GO:0003920">
    <property type="term" value="F:GMP reductase activity"/>
    <property type="evidence" value="ECO:0007669"/>
    <property type="project" value="UniProtKB-UniRule"/>
</dbReference>
<organism evidence="9 10">
    <name type="scientific">Gulosibacter macacae</name>
    <dbReference type="NCBI Taxonomy" id="2488791"/>
    <lineage>
        <taxon>Bacteria</taxon>
        <taxon>Bacillati</taxon>
        <taxon>Actinomycetota</taxon>
        <taxon>Actinomycetes</taxon>
        <taxon>Micrococcales</taxon>
        <taxon>Microbacteriaceae</taxon>
        <taxon>Gulosibacter</taxon>
    </lineage>
</organism>
<dbReference type="RefSeq" id="WP_124968788.1">
    <property type="nucleotide sequence ID" value="NZ_RQVS01000001.1"/>
</dbReference>
<comment type="cofactor">
    <cofactor evidence="5">
        <name>a monovalent cation</name>
        <dbReference type="ChEBI" id="CHEBI:60242"/>
    </cofactor>
</comment>
<reference evidence="9 10" key="1">
    <citation type="submission" date="2018-11" db="EMBL/GenBank/DDBJ databases">
        <title>YIM 102482-1 draft genome.</title>
        <authorList>
            <person name="Li G."/>
            <person name="Jiang Y."/>
        </authorList>
    </citation>
    <scope>NUCLEOTIDE SEQUENCE [LARGE SCALE GENOMIC DNA]</scope>
    <source>
        <strain evidence="9 10">YIM 102482-1</strain>
    </source>
</reference>
<comment type="pathway">
    <text evidence="5">Purine metabolism; IMP biosynthesis via salvage pathway.</text>
</comment>
<feature type="binding site" evidence="6">
    <location>
        <begin position="294"/>
        <end position="296"/>
    </location>
    <ligand>
        <name>NAD(+)</name>
        <dbReference type="ChEBI" id="CHEBI:57540"/>
    </ligand>
</feature>
<dbReference type="Pfam" id="PF00478">
    <property type="entry name" value="IMPDH"/>
    <property type="match status" value="1"/>
</dbReference>
<dbReference type="InterPro" id="IPR005990">
    <property type="entry name" value="IMP_DH"/>
</dbReference>
<dbReference type="GO" id="GO:0006166">
    <property type="term" value="P:purine ribonucleoside salvage"/>
    <property type="evidence" value="ECO:0007669"/>
    <property type="project" value="UniProtKB-KW"/>
</dbReference>
<dbReference type="OrthoDB" id="9805398at2"/>
<dbReference type="SUPFAM" id="SSF51412">
    <property type="entry name" value="Inosine monophosphate dehydrogenase (IMPDH)"/>
    <property type="match status" value="1"/>
</dbReference>
<dbReference type="CDD" id="cd00381">
    <property type="entry name" value="IMPDH"/>
    <property type="match status" value="1"/>
</dbReference>
<dbReference type="PANTHER" id="PTHR43170">
    <property type="entry name" value="GMP REDUCTASE"/>
    <property type="match status" value="1"/>
</dbReference>
<evidence type="ECO:0000256" key="4">
    <source>
        <dbReference type="ARBA" id="ARBA00023002"/>
    </source>
</evidence>
<dbReference type="InterPro" id="IPR001093">
    <property type="entry name" value="IMP_DH_GMPRt"/>
</dbReference>
<dbReference type="AlphaFoldDB" id="A0A3P3W0T7"/>
<dbReference type="HAMAP" id="MF_02250">
    <property type="entry name" value="GMPR_GuaB1"/>
    <property type="match status" value="1"/>
</dbReference>
<dbReference type="EC" id="1.7.1.7" evidence="5"/>
<dbReference type="EMBL" id="RQVS01000001">
    <property type="protein sequence ID" value="RRJ88671.1"/>
    <property type="molecule type" value="Genomic_DNA"/>
</dbReference>
<feature type="binding site" description="in other chain" evidence="7">
    <location>
        <position position="301"/>
    </location>
    <ligand>
        <name>K(+)</name>
        <dbReference type="ChEBI" id="CHEBI:29103"/>
        <note>ligand shared between two tetrameric partners</note>
    </ligand>
</feature>
<dbReference type="InterPro" id="IPR050139">
    <property type="entry name" value="GMP_reductase"/>
</dbReference>
<evidence type="ECO:0000256" key="1">
    <source>
        <dbReference type="ARBA" id="ARBA00022726"/>
    </source>
</evidence>
<keyword evidence="3 5" id="KW-0521">NADP</keyword>
<evidence type="ECO:0000256" key="6">
    <source>
        <dbReference type="PIRSR" id="PIRSR000130-3"/>
    </source>
</evidence>
<feature type="binding site" description="in other chain" evidence="7">
    <location>
        <position position="298"/>
    </location>
    <ligand>
        <name>K(+)</name>
        <dbReference type="ChEBI" id="CHEBI:29103"/>
        <note>ligand shared between two tetrameric partners</note>
    </ligand>
</feature>
<evidence type="ECO:0000313" key="10">
    <source>
        <dbReference type="Proteomes" id="UP000274391"/>
    </source>
</evidence>
<dbReference type="GO" id="GO:0032264">
    <property type="term" value="P:IMP salvage"/>
    <property type="evidence" value="ECO:0007669"/>
    <property type="project" value="UniProtKB-UniRule"/>
</dbReference>
<keyword evidence="10" id="KW-1185">Reference proteome</keyword>
<dbReference type="PANTHER" id="PTHR43170:SF5">
    <property type="entry name" value="GMP REDUCTASE"/>
    <property type="match status" value="1"/>
</dbReference>
<keyword evidence="1 5" id="KW-0660">Purine salvage</keyword>
<comment type="caution">
    <text evidence="9">The sequence shown here is derived from an EMBL/GenBank/DDBJ whole genome shotgun (WGS) entry which is preliminary data.</text>
</comment>
<comment type="function">
    <text evidence="5">Involved in the purine-salvage pathway. Catalyzes the NADPH-dependent conversion of GMP to IMP.</text>
</comment>
<dbReference type="Proteomes" id="UP000274391">
    <property type="component" value="Unassembled WGS sequence"/>
</dbReference>
<proteinExistence type="inferred from homology"/>
<feature type="binding site" evidence="5">
    <location>
        <begin position="244"/>
        <end position="246"/>
    </location>
    <ligand>
        <name>NADP(+)</name>
        <dbReference type="ChEBI" id="CHEBI:58349"/>
    </ligand>
</feature>
<name>A0A3P3W0T7_9MICO</name>
<evidence type="ECO:0000256" key="7">
    <source>
        <dbReference type="PIRSR" id="PIRSR000130-4"/>
    </source>
</evidence>
<evidence type="ECO:0000256" key="5">
    <source>
        <dbReference type="HAMAP-Rule" id="MF_02250"/>
    </source>
</evidence>
<comment type="catalytic activity">
    <reaction evidence="5">
        <text>IMP + NH4(+) + NADP(+) = GMP + NADPH + 2 H(+)</text>
        <dbReference type="Rhea" id="RHEA:17185"/>
        <dbReference type="ChEBI" id="CHEBI:15378"/>
        <dbReference type="ChEBI" id="CHEBI:28938"/>
        <dbReference type="ChEBI" id="CHEBI:57783"/>
        <dbReference type="ChEBI" id="CHEBI:58053"/>
        <dbReference type="ChEBI" id="CHEBI:58115"/>
        <dbReference type="ChEBI" id="CHEBI:58349"/>
        <dbReference type="EC" id="1.7.1.7"/>
    </reaction>
</comment>
<comment type="similarity">
    <text evidence="5">Belongs to the IMPDH/GMPR family. GuaB1 subfamily.</text>
</comment>
<dbReference type="FunFam" id="3.20.20.70:FF:000424">
    <property type="entry name" value="Inosine-5'-monophosphate dehydrogenase 2"/>
    <property type="match status" value="1"/>
</dbReference>
<keyword evidence="4 5" id="KW-0560">Oxidoreductase</keyword>
<evidence type="ECO:0000256" key="3">
    <source>
        <dbReference type="ARBA" id="ARBA00022857"/>
    </source>
</evidence>
<sequence length="477" mass="49956">MQFYDAQPQYDLTYSDVFLIPSRSEVGSRLGVDLSTNDGTGMRIPLVASNMNAVSGPRLAAALARRGGLAVLPQDLDGESAAEGIAWVKAQHPSWAAPFEFSADTTVAEALNVVPPVAGHAIAVRDGDKTVLVFDASKLERMPGDARLGDLDHLAASTLSAETAADARAAFDALEAGDGFAAVEQDGALVGGLAQRDALRTTLYQPALDDEGRLRVAAAVGINGDVVGRARMLREAGADVLVLDTAHGHQGSMLRAIEAVREADLGAPIVAGNVVSAAGTRDLIRAGANIIKVGVGPGAMCTTRMMTAVGRPQFSAVLECADTARNHDASVWADGGVRYPRDVALALAAGGSAVMIGSWFAGTVEAPGRIHVDASGRRYKESFGMASSRAVESRFAALDPYERARKQLFAEGISNSTILMDPERPGIDDLVDMITTGVRSSCTYAGARNLREFHERAKVGIQSAAGYEEGKALPVSW</sequence>
<dbReference type="GO" id="GO:0005829">
    <property type="term" value="C:cytosol"/>
    <property type="evidence" value="ECO:0007669"/>
    <property type="project" value="TreeGrafter"/>
</dbReference>
<dbReference type="NCBIfam" id="TIGR01303">
    <property type="entry name" value="IMP_DH_rel_1"/>
    <property type="match status" value="1"/>
</dbReference>
<evidence type="ECO:0000313" key="9">
    <source>
        <dbReference type="EMBL" id="RRJ88671.1"/>
    </source>
</evidence>
<dbReference type="InterPro" id="IPR005991">
    <property type="entry name" value="GUAB1"/>
</dbReference>
<accession>A0A3P3W0T7</accession>
<feature type="domain" description="IMP dehydrogenase/GMP reductase" evidence="8">
    <location>
        <begin position="12"/>
        <end position="471"/>
    </location>
</feature>
<feature type="active site" description="Thioimidate intermediate" evidence="5">
    <location>
        <position position="301"/>
    </location>
</feature>
<gene>
    <name evidence="5" type="primary">guaB1</name>
    <name evidence="9" type="ORF">EG850_00545</name>
</gene>
<dbReference type="PIRSF" id="PIRSF000130">
    <property type="entry name" value="IMPDH"/>
    <property type="match status" value="1"/>
</dbReference>
<protein>
    <recommendedName>
        <fullName evidence="5">GMP reductase</fullName>
        <ecNumber evidence="5">1.7.1.7</ecNumber>
    </recommendedName>
    <alternativeName>
        <fullName evidence="5">Guanosine 5'-monophosphate reductase</fullName>
        <shortName evidence="5">GMPR</shortName>
    </alternativeName>
</protein>
<dbReference type="NCBIfam" id="NF005869">
    <property type="entry name" value="PRK07807.1"/>
    <property type="match status" value="1"/>
</dbReference>
<dbReference type="InterPro" id="IPR013785">
    <property type="entry name" value="Aldolase_TIM"/>
</dbReference>
<feature type="binding site" evidence="6">
    <location>
        <begin position="244"/>
        <end position="246"/>
    </location>
    <ligand>
        <name>NAD(+)</name>
        <dbReference type="ChEBI" id="CHEBI:57540"/>
    </ligand>
</feature>
<keyword evidence="6" id="KW-0520">NAD</keyword>
<feature type="binding site" description="in other chain" evidence="7">
    <location>
        <position position="296"/>
    </location>
    <ligand>
        <name>K(+)</name>
        <dbReference type="ChEBI" id="CHEBI:29103"/>
        <note>ligand shared between two tetrameric partners</note>
    </ligand>
</feature>